<protein>
    <submittedName>
        <fullName evidence="1">Uncharacterized protein</fullName>
    </submittedName>
</protein>
<gene>
    <name evidence="1" type="ORF">G3M78_01065</name>
</gene>
<dbReference type="AlphaFoldDB" id="A0A7T0C045"/>
<dbReference type="EMBL" id="CP048620">
    <property type="protein sequence ID" value="QPJ64067.1"/>
    <property type="molecule type" value="Genomic_DNA"/>
</dbReference>
<proteinExistence type="predicted"/>
<evidence type="ECO:0000313" key="1">
    <source>
        <dbReference type="EMBL" id="QPJ64067.1"/>
    </source>
</evidence>
<dbReference type="Proteomes" id="UP000594464">
    <property type="component" value="Chromosome"/>
</dbReference>
<accession>A0A7T0C045</accession>
<organism evidence="1 2">
    <name type="scientific">Candidatus Nitrohelix vancouverensis</name>
    <dbReference type="NCBI Taxonomy" id="2705534"/>
    <lineage>
        <taxon>Bacteria</taxon>
        <taxon>Pseudomonadati</taxon>
        <taxon>Nitrospinota/Tectimicrobiota group</taxon>
        <taxon>Nitrospinota</taxon>
        <taxon>Nitrospinia</taxon>
        <taxon>Nitrospinales</taxon>
        <taxon>Nitrospinaceae</taxon>
        <taxon>Candidatus Nitrohelix</taxon>
    </lineage>
</organism>
<evidence type="ECO:0000313" key="2">
    <source>
        <dbReference type="Proteomes" id="UP000594464"/>
    </source>
</evidence>
<sequence>MKDVILITSEQSQNTRFTLVLTQELKISSLWPLVCLRVSKGPLKIRYLSSSSLGLKSARLLARVGVFAEPPAKMTDVNFVDSPYGKQWEILFLVSQACRKQWGLIQRKVKKIFPMVDRYRQEALTSNVTKAWTLWLAKLMYLRKAAEIHVVEEGVPKEMIVILSPYASLVEMVDVAGCPGLDVPLYEQQAFNKSTMYIWGALFLSLKRLFQETLFCLLGGEMKRRESPGCIATGAAWDIKGMTAMMLDDLFWWRNSSVPPERVVYLYDRADIQPTRERYQVTSELGISSRAMNAEYLGDHPEIMMQPRGQWPLSAYFRNVCFAIKMLLRSLCTEKISQSIYSILSAQEIMSFEAAQYLKELNVKAVFHHQEVGIDFLSLAANRIDAIRLGIHWSSVNGVCDLSPAHEVFFIWGDHDAQIYLDSQAASPNLLLSGCFINDHSNLEAREKASSAAIEMKKNGVKCILALFDTSTPTPEFYKFFLNWVKEDSSIGLLIKSKGGRIFTRAKAQNLDDLLQEAQVTGRVHMIDGTASPGDAAHSADFSIGLGSYSAVVTAALKGARIIYLDYERLEQGPLQAYTTLHSLGPGRCIFGDHASLKAAIEAFMEEPEAHPELGDASPVIERFDPYRDGMASQRVGSYLQWYLEARDEGMNKEAAIKEANVKYADRWGQSRVVRGL</sequence>
<reference evidence="2" key="1">
    <citation type="submission" date="2020-02" db="EMBL/GenBank/DDBJ databases">
        <title>Genomic and physiological characterization of two novel Nitrospinaceae genera.</title>
        <authorList>
            <person name="Mueller A.J."/>
            <person name="Jung M.-Y."/>
            <person name="Strachan C.R."/>
            <person name="Herbold C.W."/>
            <person name="Kirkegaard R.H."/>
            <person name="Daims H."/>
        </authorList>
    </citation>
    <scope>NUCLEOTIDE SEQUENCE [LARGE SCALE GENOMIC DNA]</scope>
</reference>
<name>A0A7T0C045_9BACT</name>
<dbReference type="KEGG" id="nva:G3M78_01065"/>